<protein>
    <submittedName>
        <fullName evidence="1">Uncharacterized protein</fullName>
    </submittedName>
</protein>
<accession>A0A378MHX4</accession>
<proteinExistence type="predicted"/>
<evidence type="ECO:0000313" key="2">
    <source>
        <dbReference type="Proteomes" id="UP000254879"/>
    </source>
</evidence>
<gene>
    <name evidence="1" type="ORF">NCTC10815_02365</name>
</gene>
<sequence>MKNNKLKVYKNNQEICETGNFMIVEGMIVRHTSDQLINIIKEGEILFDDAEFCVRFFIIKQREMLSYWKSGIRLSCNHTRC</sequence>
<evidence type="ECO:0000313" key="1">
    <source>
        <dbReference type="EMBL" id="STY44992.1"/>
    </source>
</evidence>
<name>A0A378MHX4_LISGR</name>
<organism evidence="1 2">
    <name type="scientific">Listeria grayi</name>
    <name type="common">Listeria murrayi</name>
    <dbReference type="NCBI Taxonomy" id="1641"/>
    <lineage>
        <taxon>Bacteria</taxon>
        <taxon>Bacillati</taxon>
        <taxon>Bacillota</taxon>
        <taxon>Bacilli</taxon>
        <taxon>Bacillales</taxon>
        <taxon>Listeriaceae</taxon>
        <taxon>Listeria</taxon>
    </lineage>
</organism>
<dbReference type="EMBL" id="UGPG01000001">
    <property type="protein sequence ID" value="STY44992.1"/>
    <property type="molecule type" value="Genomic_DNA"/>
</dbReference>
<dbReference type="AlphaFoldDB" id="A0A378MHX4"/>
<reference evidence="1 2" key="1">
    <citation type="submission" date="2018-06" db="EMBL/GenBank/DDBJ databases">
        <authorList>
            <consortium name="Pathogen Informatics"/>
            <person name="Doyle S."/>
        </authorList>
    </citation>
    <scope>NUCLEOTIDE SEQUENCE [LARGE SCALE GENOMIC DNA]</scope>
    <source>
        <strain evidence="2">NCTC 10815</strain>
    </source>
</reference>
<dbReference type="Proteomes" id="UP000254879">
    <property type="component" value="Unassembled WGS sequence"/>
</dbReference>